<dbReference type="EMBL" id="JAMOIM010000001">
    <property type="protein sequence ID" value="MCW6506546.1"/>
    <property type="molecule type" value="Genomic_DNA"/>
</dbReference>
<accession>A0AA41YQ93</accession>
<evidence type="ECO:0000256" key="5">
    <source>
        <dbReference type="ARBA" id="ARBA00022989"/>
    </source>
</evidence>
<feature type="transmembrane region" description="Helical" evidence="7">
    <location>
        <begin position="230"/>
        <end position="248"/>
    </location>
</feature>
<proteinExistence type="predicted"/>
<gene>
    <name evidence="9" type="ORF">M8523_00740</name>
</gene>
<dbReference type="AlphaFoldDB" id="A0AA41YQ93"/>
<dbReference type="GO" id="GO:0005886">
    <property type="term" value="C:plasma membrane"/>
    <property type="evidence" value="ECO:0007669"/>
    <property type="project" value="UniProtKB-SubCell"/>
</dbReference>
<evidence type="ECO:0000313" key="9">
    <source>
        <dbReference type="EMBL" id="MCW6506546.1"/>
    </source>
</evidence>
<feature type="transmembrane region" description="Helical" evidence="7">
    <location>
        <begin position="331"/>
        <end position="355"/>
    </location>
</feature>
<keyword evidence="10" id="KW-1185">Reference proteome</keyword>
<comment type="subcellular location">
    <subcellularLocation>
        <location evidence="1">Cell membrane</location>
        <topology evidence="1">Multi-pass membrane protein</topology>
    </subcellularLocation>
</comment>
<evidence type="ECO:0000256" key="6">
    <source>
        <dbReference type="ARBA" id="ARBA00023136"/>
    </source>
</evidence>
<organism evidence="9 10">
    <name type="scientific">Lichenifustis flavocetrariae</name>
    <dbReference type="NCBI Taxonomy" id="2949735"/>
    <lineage>
        <taxon>Bacteria</taxon>
        <taxon>Pseudomonadati</taxon>
        <taxon>Pseudomonadota</taxon>
        <taxon>Alphaproteobacteria</taxon>
        <taxon>Hyphomicrobiales</taxon>
        <taxon>Lichenihabitantaceae</taxon>
        <taxon>Lichenifustis</taxon>
    </lineage>
</organism>
<feature type="transmembrane region" description="Helical" evidence="7">
    <location>
        <begin position="269"/>
        <end position="290"/>
    </location>
</feature>
<dbReference type="PROSITE" id="PS50850">
    <property type="entry name" value="MFS"/>
    <property type="match status" value="1"/>
</dbReference>
<feature type="domain" description="Major facilitator superfamily (MFS) profile" evidence="8">
    <location>
        <begin position="16"/>
        <end position="464"/>
    </location>
</feature>
<evidence type="ECO:0000256" key="7">
    <source>
        <dbReference type="SAM" id="Phobius"/>
    </source>
</evidence>
<dbReference type="PANTHER" id="PTHR42718:SF46">
    <property type="entry name" value="BLR6921 PROTEIN"/>
    <property type="match status" value="1"/>
</dbReference>
<dbReference type="PANTHER" id="PTHR42718">
    <property type="entry name" value="MAJOR FACILITATOR SUPERFAMILY MULTIDRUG TRANSPORTER MFSC"/>
    <property type="match status" value="1"/>
</dbReference>
<dbReference type="Proteomes" id="UP001165667">
    <property type="component" value="Unassembled WGS sequence"/>
</dbReference>
<feature type="transmembrane region" description="Helical" evidence="7">
    <location>
        <begin position="81"/>
        <end position="101"/>
    </location>
</feature>
<keyword evidence="3" id="KW-1003">Cell membrane</keyword>
<name>A0AA41YQ93_9HYPH</name>
<reference evidence="9" key="1">
    <citation type="submission" date="2022-05" db="EMBL/GenBank/DDBJ databases">
        <authorList>
            <person name="Pankratov T."/>
        </authorList>
    </citation>
    <scope>NUCLEOTIDE SEQUENCE</scope>
    <source>
        <strain evidence="9">BP6-180914</strain>
    </source>
</reference>
<dbReference type="RefSeq" id="WP_282582906.1">
    <property type="nucleotide sequence ID" value="NZ_JAMOIM010000001.1"/>
</dbReference>
<keyword evidence="4 7" id="KW-0812">Transmembrane</keyword>
<evidence type="ECO:0000256" key="2">
    <source>
        <dbReference type="ARBA" id="ARBA00022448"/>
    </source>
</evidence>
<feature type="transmembrane region" description="Helical" evidence="7">
    <location>
        <begin position="170"/>
        <end position="191"/>
    </location>
</feature>
<dbReference type="Pfam" id="PF07690">
    <property type="entry name" value="MFS_1"/>
    <property type="match status" value="1"/>
</dbReference>
<evidence type="ECO:0000259" key="8">
    <source>
        <dbReference type="PROSITE" id="PS50850"/>
    </source>
</evidence>
<dbReference type="InterPro" id="IPR036259">
    <property type="entry name" value="MFS_trans_sf"/>
</dbReference>
<sequence length="470" mass="49436">MQQTAPMSSVRSPNILALLVAGAFFMEFLDGTVIATAIPQMAVTFHVRPVDLGVGMSAYLLTVAVLLPLSGWVAERFGIRLVFSAALASFTAASLLCAVSNDLTFFVGARILQGAAGAMMVPVGRLAVLRATAKKDLMRAIATLTWPALAAPIIAPPLGGFATTYLSWRWVFLINIPFGIIGLVLAVWHLPTGRQETAPPLDWAGFVLTGLACLGLMTGVELLGSAQVDWWLTAGCFAGGIVSGVLAVRTMRQRTNPLLNFSVLRVRSFSASVVGGSLFRIVISTVPFLLPLLFQVGFGYDAFTSGLLLLPLFIGNLVIKPLTSRILRRWGFRTVLICNGLLAAGTIAACAIITFGTPLPVTIAILFVSGVARSMQLTAINTIAFAEVPDAGMSNANTLFNTVQQISLGLGVVIGVLALRVGQILLPSGSPVATPGQFRVAFLLIGCMAIGATVDAFGLTRLTGLHVSRG</sequence>
<evidence type="ECO:0000256" key="1">
    <source>
        <dbReference type="ARBA" id="ARBA00004651"/>
    </source>
</evidence>
<evidence type="ECO:0000313" key="10">
    <source>
        <dbReference type="Proteomes" id="UP001165667"/>
    </source>
</evidence>
<feature type="transmembrane region" description="Helical" evidence="7">
    <location>
        <begin position="361"/>
        <end position="385"/>
    </location>
</feature>
<feature type="transmembrane region" description="Helical" evidence="7">
    <location>
        <begin position="140"/>
        <end position="158"/>
    </location>
</feature>
<feature type="transmembrane region" description="Helical" evidence="7">
    <location>
        <begin position="438"/>
        <end position="459"/>
    </location>
</feature>
<dbReference type="InterPro" id="IPR020846">
    <property type="entry name" value="MFS_dom"/>
</dbReference>
<dbReference type="InterPro" id="IPR011701">
    <property type="entry name" value="MFS"/>
</dbReference>
<keyword evidence="2" id="KW-0813">Transport</keyword>
<dbReference type="Gene3D" id="1.20.1720.10">
    <property type="entry name" value="Multidrug resistance protein D"/>
    <property type="match status" value="1"/>
</dbReference>
<feature type="transmembrane region" description="Helical" evidence="7">
    <location>
        <begin position="53"/>
        <end position="74"/>
    </location>
</feature>
<protein>
    <submittedName>
        <fullName evidence="9">MFS transporter</fullName>
    </submittedName>
</protein>
<dbReference type="Gene3D" id="1.20.1250.20">
    <property type="entry name" value="MFS general substrate transporter like domains"/>
    <property type="match status" value="1"/>
</dbReference>
<feature type="transmembrane region" description="Helical" evidence="7">
    <location>
        <begin position="302"/>
        <end position="319"/>
    </location>
</feature>
<feature type="transmembrane region" description="Helical" evidence="7">
    <location>
        <begin position="203"/>
        <end position="224"/>
    </location>
</feature>
<evidence type="ECO:0000256" key="3">
    <source>
        <dbReference type="ARBA" id="ARBA00022475"/>
    </source>
</evidence>
<dbReference type="SUPFAM" id="SSF103473">
    <property type="entry name" value="MFS general substrate transporter"/>
    <property type="match status" value="1"/>
</dbReference>
<feature type="transmembrane region" description="Helical" evidence="7">
    <location>
        <begin position="107"/>
        <end position="128"/>
    </location>
</feature>
<comment type="caution">
    <text evidence="9">The sequence shown here is derived from an EMBL/GenBank/DDBJ whole genome shotgun (WGS) entry which is preliminary data.</text>
</comment>
<feature type="transmembrane region" description="Helical" evidence="7">
    <location>
        <begin position="406"/>
        <end position="426"/>
    </location>
</feature>
<dbReference type="GO" id="GO:0022857">
    <property type="term" value="F:transmembrane transporter activity"/>
    <property type="evidence" value="ECO:0007669"/>
    <property type="project" value="InterPro"/>
</dbReference>
<evidence type="ECO:0000256" key="4">
    <source>
        <dbReference type="ARBA" id="ARBA00022692"/>
    </source>
</evidence>
<keyword evidence="5 7" id="KW-1133">Transmembrane helix</keyword>
<keyword evidence="6 7" id="KW-0472">Membrane</keyword>